<evidence type="ECO:0000313" key="1">
    <source>
        <dbReference type="EMBL" id="CUN92749.1"/>
    </source>
</evidence>
<protein>
    <submittedName>
        <fullName evidence="1">Uncharacterized protein</fullName>
    </submittedName>
</protein>
<reference evidence="1 2" key="1">
    <citation type="submission" date="2015-09" db="EMBL/GenBank/DDBJ databases">
        <authorList>
            <consortium name="Pathogen Informatics"/>
        </authorList>
    </citation>
    <scope>NUCLEOTIDE SEQUENCE [LARGE SCALE GENOMIC DNA]</scope>
    <source>
        <strain evidence="1 2">2789STDY5834863</strain>
    </source>
</reference>
<accession>A0A174AXR4</accession>
<sequence>MGIVKDYKIGNTSIKIADDYCLSKTDEEVEEILHRIAVSAYRHFNAKAENYADETMINAG</sequence>
<gene>
    <name evidence="1" type="ORF">ERS852478_01395</name>
</gene>
<dbReference type="EMBL" id="CYZN01000008">
    <property type="protein sequence ID" value="CUN92749.1"/>
    <property type="molecule type" value="Genomic_DNA"/>
</dbReference>
<dbReference type="AlphaFoldDB" id="A0A174AXR4"/>
<organism evidence="1 2">
    <name type="scientific">Blautia wexlerae</name>
    <dbReference type="NCBI Taxonomy" id="418240"/>
    <lineage>
        <taxon>Bacteria</taxon>
        <taxon>Bacillati</taxon>
        <taxon>Bacillota</taxon>
        <taxon>Clostridia</taxon>
        <taxon>Lachnospirales</taxon>
        <taxon>Lachnospiraceae</taxon>
        <taxon>Blautia</taxon>
    </lineage>
</organism>
<dbReference type="Proteomes" id="UP000095431">
    <property type="component" value="Unassembled WGS sequence"/>
</dbReference>
<evidence type="ECO:0000313" key="2">
    <source>
        <dbReference type="Proteomes" id="UP000095431"/>
    </source>
</evidence>
<name>A0A174AXR4_9FIRM</name>
<proteinExistence type="predicted"/>